<gene>
    <name evidence="2" type="ORF">CNMCM6805_003715</name>
</gene>
<comment type="caution">
    <text evidence="2">The sequence shown here is derived from an EMBL/GenBank/DDBJ whole genome shotgun (WGS) entry which is preliminary data.</text>
</comment>
<proteinExistence type="predicted"/>
<name>A0A8H4GN97_9EURO</name>
<dbReference type="AlphaFoldDB" id="A0A8H4GN97"/>
<dbReference type="OrthoDB" id="4330819at2759"/>
<evidence type="ECO:0000313" key="3">
    <source>
        <dbReference type="Proteomes" id="UP000653565"/>
    </source>
</evidence>
<feature type="region of interest" description="Disordered" evidence="1">
    <location>
        <begin position="556"/>
        <end position="607"/>
    </location>
</feature>
<dbReference type="EMBL" id="JAAAPX010000203">
    <property type="protein sequence ID" value="KAF4227022.1"/>
    <property type="molecule type" value="Genomic_DNA"/>
</dbReference>
<accession>A0A8H4GN97</accession>
<protein>
    <submittedName>
        <fullName evidence="2">Uncharacterized protein</fullName>
    </submittedName>
</protein>
<evidence type="ECO:0000256" key="1">
    <source>
        <dbReference type="SAM" id="MobiDB-lite"/>
    </source>
</evidence>
<reference evidence="2" key="1">
    <citation type="journal article" date="2020" name="bioRxiv">
        <title>Genomic and phenotypic heterogeneity of clinical isolates of the human pathogens Aspergillus fumigatus, Aspergillus lentulus and Aspergillus fumigatiaffinis.</title>
        <authorList>
            <person name="dos Santos R.A.C."/>
            <person name="Steenwyk J.L."/>
            <person name="Rivero-Menendez O."/>
            <person name="Mead M.E."/>
            <person name="Silva L.P."/>
            <person name="Bastos R.W."/>
            <person name="Alastruey-Izquierdo A."/>
            <person name="Goldman G.H."/>
            <person name="Rokas A."/>
        </authorList>
    </citation>
    <scope>NUCLEOTIDE SEQUENCE</scope>
    <source>
        <strain evidence="2">CNM-CM6805</strain>
    </source>
</reference>
<feature type="compositionally biased region" description="Low complexity" evidence="1">
    <location>
        <begin position="598"/>
        <end position="607"/>
    </location>
</feature>
<keyword evidence="3" id="KW-1185">Reference proteome</keyword>
<sequence>MMDDLKVVRVWFNDPELSPEAAVWHHDLNDVVKVIVSLPCQDGYKRLADIAVDKNGVERVHSRYKAVRSLRLGNRDPMVLAQKPRDLTLKRVEACKQLRDAYRDRLAENDFDDQGGTWLEGQLQWIVKELDNLQNSVQTVRIWYPVCEGPLTQDAKDKGIGHMILAEVQLEDPSNGYAPEYQSNRPAGAILVDLAILPEHAATVRSKYLLVKFSPFSGHDPLVWSEPGDDIDLQRALAFRRVLSRYDAQRIRKSQGQTLEPENELMSNWFSKCVTELEGRIKAIHGCECCSDQQYPMANVRSKGLHDVVRAAVPLQDPNYRRVADDKTVHPDGAILVDLAVHKEGVRTVLRKYGVIDFVPISNRDPVVLSQPGETKEDKQVAAYENMLERYSRYLREECRLGPMAKVWAAERLAEIKNQLSVLHPNRLETIQIRCPNYENHPWEIIRKLDLGDVVREAVPLKLQTIFQGSVQVDLAVEPSGILRVHRLCELVEFQRLSEDDLIIQMQPDDDPRMRIFKGYNHVLHLYTEARALRQLDGSLMLWFEKKITDLETRIGRLGPRGNAEGDGLFHGPRLQHHPQRHHPPQHHTLPQHHLPHHNLQQHPPQG</sequence>
<reference evidence="2" key="2">
    <citation type="submission" date="2020-04" db="EMBL/GenBank/DDBJ databases">
        <authorList>
            <person name="Santos R.A.C."/>
            <person name="Steenwyk J.L."/>
            <person name="Rivero-Menendez O."/>
            <person name="Mead M.E."/>
            <person name="Silva L.P."/>
            <person name="Bastos R.W."/>
            <person name="Alastruey-Izquierdo A."/>
            <person name="Goldman G.H."/>
            <person name="Rokas A."/>
        </authorList>
    </citation>
    <scope>NUCLEOTIDE SEQUENCE</scope>
    <source>
        <strain evidence="2">CNM-CM6805</strain>
    </source>
</reference>
<feature type="compositionally biased region" description="Basic residues" evidence="1">
    <location>
        <begin position="574"/>
        <end position="597"/>
    </location>
</feature>
<organism evidence="2 3">
    <name type="scientific">Aspergillus fumigatiaffinis</name>
    <dbReference type="NCBI Taxonomy" id="340414"/>
    <lineage>
        <taxon>Eukaryota</taxon>
        <taxon>Fungi</taxon>
        <taxon>Dikarya</taxon>
        <taxon>Ascomycota</taxon>
        <taxon>Pezizomycotina</taxon>
        <taxon>Eurotiomycetes</taxon>
        <taxon>Eurotiomycetidae</taxon>
        <taxon>Eurotiales</taxon>
        <taxon>Aspergillaceae</taxon>
        <taxon>Aspergillus</taxon>
        <taxon>Aspergillus subgen. Fumigati</taxon>
    </lineage>
</organism>
<evidence type="ECO:0000313" key="2">
    <source>
        <dbReference type="EMBL" id="KAF4227022.1"/>
    </source>
</evidence>
<dbReference type="Proteomes" id="UP000653565">
    <property type="component" value="Unassembled WGS sequence"/>
</dbReference>